<dbReference type="GO" id="GO:0006337">
    <property type="term" value="P:nucleosome disassembly"/>
    <property type="evidence" value="ECO:0007669"/>
    <property type="project" value="TreeGrafter"/>
</dbReference>
<dbReference type="Gene3D" id="1.10.8.60">
    <property type="match status" value="1"/>
</dbReference>
<dbReference type="STRING" id="5288.A0A5C5G0C3"/>
<keyword evidence="13" id="KW-1185">Reference proteome</keyword>
<dbReference type="GO" id="GO:0003682">
    <property type="term" value="F:chromatin binding"/>
    <property type="evidence" value="ECO:0007669"/>
    <property type="project" value="TreeGrafter"/>
</dbReference>
<dbReference type="InterPro" id="IPR003959">
    <property type="entry name" value="ATPase_AAA_core"/>
</dbReference>
<evidence type="ECO:0000256" key="1">
    <source>
        <dbReference type="ARBA" id="ARBA00004123"/>
    </source>
</evidence>
<dbReference type="GO" id="GO:0005524">
    <property type="term" value="F:ATP binding"/>
    <property type="evidence" value="ECO:0007669"/>
    <property type="project" value="UniProtKB-KW"/>
</dbReference>
<accession>A0A5C5G0C3</accession>
<dbReference type="PROSITE" id="PS00674">
    <property type="entry name" value="AAA"/>
    <property type="match status" value="1"/>
</dbReference>
<dbReference type="GO" id="GO:0006334">
    <property type="term" value="P:nucleosome assembly"/>
    <property type="evidence" value="ECO:0007669"/>
    <property type="project" value="TreeGrafter"/>
</dbReference>
<keyword evidence="5" id="KW-0547">Nucleotide-binding</keyword>
<evidence type="ECO:0000256" key="10">
    <source>
        <dbReference type="SAM" id="MobiDB-lite"/>
    </source>
</evidence>
<protein>
    <submittedName>
        <fullName evidence="12">ATPase</fullName>
    </submittedName>
</protein>
<organism evidence="12 13">
    <name type="scientific">Rhodotorula diobovata</name>
    <dbReference type="NCBI Taxonomy" id="5288"/>
    <lineage>
        <taxon>Eukaryota</taxon>
        <taxon>Fungi</taxon>
        <taxon>Dikarya</taxon>
        <taxon>Basidiomycota</taxon>
        <taxon>Pucciniomycotina</taxon>
        <taxon>Microbotryomycetes</taxon>
        <taxon>Sporidiobolales</taxon>
        <taxon>Sporidiobolaceae</taxon>
        <taxon>Rhodotorula</taxon>
    </lineage>
</organism>
<comment type="subcellular location">
    <subcellularLocation>
        <location evidence="2">Chromosome</location>
    </subcellularLocation>
    <subcellularLocation>
        <location evidence="1">Nucleus</location>
    </subcellularLocation>
</comment>
<dbReference type="FunFam" id="3.40.50.300:FF:000061">
    <property type="entry name" value="ATPase family, AAA domain-containing 2"/>
    <property type="match status" value="1"/>
</dbReference>
<dbReference type="FunFam" id="1.10.8.60:FF:000016">
    <property type="entry name" value="ATPase family AAA domain-containing protein 2B"/>
    <property type="match status" value="1"/>
</dbReference>
<feature type="compositionally biased region" description="Low complexity" evidence="10">
    <location>
        <begin position="1452"/>
        <end position="1481"/>
    </location>
</feature>
<feature type="compositionally biased region" description="Basic residues" evidence="10">
    <location>
        <begin position="1"/>
        <end position="10"/>
    </location>
</feature>
<evidence type="ECO:0000256" key="6">
    <source>
        <dbReference type="ARBA" id="ARBA00022801"/>
    </source>
</evidence>
<evidence type="ECO:0000313" key="13">
    <source>
        <dbReference type="Proteomes" id="UP000311382"/>
    </source>
</evidence>
<dbReference type="SMART" id="SM00382">
    <property type="entry name" value="AAA"/>
    <property type="match status" value="1"/>
</dbReference>
<dbReference type="Proteomes" id="UP000311382">
    <property type="component" value="Unassembled WGS sequence"/>
</dbReference>
<dbReference type="GO" id="GO:0042393">
    <property type="term" value="F:histone binding"/>
    <property type="evidence" value="ECO:0007669"/>
    <property type="project" value="UniProtKB-ARBA"/>
</dbReference>
<dbReference type="InterPro" id="IPR003960">
    <property type="entry name" value="ATPase_AAA_CS"/>
</dbReference>
<keyword evidence="8" id="KW-0103">Bromodomain</keyword>
<dbReference type="PANTHER" id="PTHR23069:SF0">
    <property type="entry name" value="TAT-BINDING HOMOLOG 7"/>
    <property type="match status" value="1"/>
</dbReference>
<feature type="compositionally biased region" description="Basic residues" evidence="10">
    <location>
        <begin position="309"/>
        <end position="321"/>
    </location>
</feature>
<evidence type="ECO:0000259" key="11">
    <source>
        <dbReference type="SMART" id="SM00382"/>
    </source>
</evidence>
<evidence type="ECO:0000256" key="2">
    <source>
        <dbReference type="ARBA" id="ARBA00004286"/>
    </source>
</evidence>
<evidence type="ECO:0000256" key="7">
    <source>
        <dbReference type="ARBA" id="ARBA00022840"/>
    </source>
</evidence>
<keyword evidence="4" id="KW-0158">Chromosome</keyword>
<feature type="region of interest" description="Disordered" evidence="10">
    <location>
        <begin position="1"/>
        <end position="111"/>
    </location>
</feature>
<dbReference type="PANTHER" id="PTHR23069">
    <property type="entry name" value="AAA DOMAIN-CONTAINING"/>
    <property type="match status" value="1"/>
</dbReference>
<sequence length="1571" mass="168523">MSARPRRAASIRRAASYAEADDDADDLSSAPQASSTRPARRAAANRKSYAVHDDDEDDYRDAEGDEEHHHRLHPAPAPQFDPDHQPAWDHAQQPDQAYQHQHQSGQQYVDPGALKVRLKFGSHADEHLPAAAADEADGDGDQDAAGDEDPDAEGEPDHAQDGDAPPQGEEGPEGEHDDVEETSGHSLRPRRRPVIQDTEDEDEGEDAYHAQQRLVTTTTSSGRTTRRPQFYGESGDDEDVKPQGTRRGLRRGGGYHGEGVEQDDEYTAAADEDDDEYGGSGQPRPRSSRRVAANQRALRQQRDRGGLTRPHRTKSRQTRNSRKADQSYEHDDDTEFDTEEDDEMLDLEDDADSLGRDNESSGRRTLRNKPRVNYFVPLSLDAPANGGGKKDKGKGKQRRTDEDGNPFAGLPANMTGAQWAALYPEGGQPSDSSDDDTPNFGSPRKGAVFTGAGAAGMTGGMLSGGGLDFGGAGAPGNLGKVQNAAALADTDPLGVSTSISFDSVGGLGSHIQQLKEMVSLPLLYPEVFERFNMTPPRGVLFHGPPGTGKTLLARALAASCSTDGRKISFFMRKGADCLSKWVGEAERQLRLLFDEAKACQPSIIFFDEIDGLAPVRSSKQEQIHASIVSTLLALMDGMDGRGQVIVIGATNRPDAIDPALRRPGRFDREFYFPLPNLEARRKIVDIHTSGWNPPLDDGFKDELAKLTKGYGGADLRALCTEAALNAVQRTYPQIYKTNDRLVIKPESIEVTARDFIVSQKNLIPSTARSTSSSAAPIPPQLVPLLSTSFEHAKTALAKVLPDVKRISVLEEAEYVDDGGGFEKEKLMQAFEQLRVFRPRMVICGEPGMGQSYVGAAVLQHLEGFHVQTLDLATLVSDSSRTMEASCVQLFVEAKRHKPSILFIPSLVSWCASVGDTVRATIKGLLDGLDPNDPILLLAVVDGHFSDVPPDVRSWFGFVKGNRVVMGKPGPEQRREFFQEVLTAIDRRPTEYPDGVPRRKRVLEKLPIAPPPPPREPTAAEIAQQQQNDLRLLEYLKWKLGPVLSELKKRYKRFQRSLYRDWQRDDLDWRKEQLQRNETVTGLGTQPYFNVDLDTMASDLYKGLYYTPDDFLADILRIQANAEVNKIMESDGEAPIRAGQMVNHVKVMLDQTFDAAFRAECDKLATRMREKDEADPKRRARRKGREGDIPGEEALVTAAEKAADAGGAHRPRFGTRASGSGDEDGRADGGEVEGGDEGDAEKRLKRARSGGAGSDGEVESVEGGDSMQGVEGGEDEGQGPAKRARFDGEDQGPVATDLVNGQAVASTSGANGINGYSTAAAPAAPTASGAFADLLNPTASSSVAGFANPFTQPPEQPNPYAAIAAHQTTAATAAPPPMPVGATPDDAVAGTAAAAATHGAAPSFLSSLVAASTAPAPAFPAAASAPAPPSPSKQAPSVTSIVGGSAGGHSRNGTPTPTGGASAATGADGDAAPNGAQGASAEQQEEQRSPTPMEATPPPPPPFVVPAAEVAALSSFLTEQTGALNIDQLEQLRAACFDAVWRARSAWDRSAVVNELTELAHEFVEEVEALAA</sequence>
<feature type="domain" description="AAA+ ATPase" evidence="11">
    <location>
        <begin position="535"/>
        <end position="676"/>
    </location>
</feature>
<dbReference type="GO" id="GO:0000785">
    <property type="term" value="C:chromatin"/>
    <property type="evidence" value="ECO:0007669"/>
    <property type="project" value="UniProtKB-ARBA"/>
</dbReference>
<dbReference type="InterPro" id="IPR003593">
    <property type="entry name" value="AAA+_ATPase"/>
</dbReference>
<dbReference type="FunFam" id="3.40.50.300:FF:001218">
    <property type="entry name" value="AAA family ATPase, putative"/>
    <property type="match status" value="1"/>
</dbReference>
<feature type="compositionally biased region" description="Acidic residues" evidence="10">
    <location>
        <begin position="134"/>
        <end position="154"/>
    </location>
</feature>
<dbReference type="Pfam" id="PF17862">
    <property type="entry name" value="AAA_lid_3"/>
    <property type="match status" value="1"/>
</dbReference>
<evidence type="ECO:0000256" key="5">
    <source>
        <dbReference type="ARBA" id="ARBA00022741"/>
    </source>
</evidence>
<feature type="compositionally biased region" description="Low complexity" evidence="10">
    <location>
        <begin position="27"/>
        <end position="37"/>
    </location>
</feature>
<dbReference type="GO" id="GO:0140674">
    <property type="term" value="F:ATP-dependent histone chaperone activity"/>
    <property type="evidence" value="ECO:0007669"/>
    <property type="project" value="UniProtKB-ARBA"/>
</dbReference>
<dbReference type="SUPFAM" id="SSF47370">
    <property type="entry name" value="Bromodomain"/>
    <property type="match status" value="1"/>
</dbReference>
<dbReference type="GO" id="GO:0045815">
    <property type="term" value="P:transcription initiation-coupled chromatin remodeling"/>
    <property type="evidence" value="ECO:0007669"/>
    <property type="project" value="TreeGrafter"/>
</dbReference>
<feature type="compositionally biased region" description="Basic and acidic residues" evidence="10">
    <location>
        <begin position="1167"/>
        <end position="1176"/>
    </location>
</feature>
<feature type="compositionally biased region" description="Acidic residues" evidence="10">
    <location>
        <begin position="260"/>
        <end position="277"/>
    </location>
</feature>
<reference evidence="12 13" key="1">
    <citation type="submission" date="2019-03" db="EMBL/GenBank/DDBJ databases">
        <title>Rhodosporidium diobovatum UCD-FST 08-225 genome sequencing, assembly, and annotation.</title>
        <authorList>
            <person name="Fakankun I.U."/>
            <person name="Fristensky B."/>
            <person name="Levin D.B."/>
        </authorList>
    </citation>
    <scope>NUCLEOTIDE SEQUENCE [LARGE SCALE GENOMIC DNA]</scope>
    <source>
        <strain evidence="12 13">UCD-FST 08-225</strain>
    </source>
</reference>
<proteinExistence type="inferred from homology"/>
<feature type="compositionally biased region" description="Low complexity" evidence="10">
    <location>
        <begin position="1197"/>
        <end position="1207"/>
    </location>
</feature>
<evidence type="ECO:0000256" key="3">
    <source>
        <dbReference type="ARBA" id="ARBA00006914"/>
    </source>
</evidence>
<name>A0A5C5G0C3_9BASI</name>
<dbReference type="OrthoDB" id="5421at2759"/>
<feature type="compositionally biased region" description="Acidic residues" evidence="10">
    <location>
        <begin position="170"/>
        <end position="181"/>
    </location>
</feature>
<dbReference type="Gene3D" id="3.40.50.300">
    <property type="entry name" value="P-loop containing nucleotide triphosphate hydrolases"/>
    <property type="match status" value="2"/>
</dbReference>
<dbReference type="GO" id="GO:0005634">
    <property type="term" value="C:nucleus"/>
    <property type="evidence" value="ECO:0007669"/>
    <property type="project" value="UniProtKB-SubCell"/>
</dbReference>
<comment type="caution">
    <text evidence="12">The sequence shown here is derived from an EMBL/GenBank/DDBJ whole genome shotgun (WGS) entry which is preliminary data.</text>
</comment>
<dbReference type="InterPro" id="IPR045199">
    <property type="entry name" value="ATAD2-like"/>
</dbReference>
<keyword evidence="7" id="KW-0067">ATP-binding</keyword>
<keyword evidence="6" id="KW-0378">Hydrolase</keyword>
<dbReference type="InterPro" id="IPR036427">
    <property type="entry name" value="Bromodomain-like_sf"/>
</dbReference>
<comment type="similarity">
    <text evidence="3">Belongs to the AAA ATPase family.</text>
</comment>
<dbReference type="InterPro" id="IPR027417">
    <property type="entry name" value="P-loop_NTPase"/>
</dbReference>
<feature type="compositionally biased region" description="Basic and acidic residues" evidence="10">
    <location>
        <begin position="353"/>
        <end position="362"/>
    </location>
</feature>
<keyword evidence="9" id="KW-0539">Nucleus</keyword>
<feature type="compositionally biased region" description="Acidic residues" evidence="10">
    <location>
        <begin position="53"/>
        <end position="65"/>
    </location>
</feature>
<evidence type="ECO:0000256" key="9">
    <source>
        <dbReference type="ARBA" id="ARBA00023242"/>
    </source>
</evidence>
<dbReference type="SUPFAM" id="SSF52540">
    <property type="entry name" value="P-loop containing nucleoside triphosphate hydrolases"/>
    <property type="match status" value="2"/>
</dbReference>
<dbReference type="EMBL" id="SOZI01000033">
    <property type="protein sequence ID" value="TNY21996.1"/>
    <property type="molecule type" value="Genomic_DNA"/>
</dbReference>
<feature type="region of interest" description="Disordered" evidence="10">
    <location>
        <begin position="1167"/>
        <end position="1300"/>
    </location>
</feature>
<feature type="region of interest" description="Disordered" evidence="10">
    <location>
        <begin position="1418"/>
        <end position="1502"/>
    </location>
</feature>
<dbReference type="Pfam" id="PF00004">
    <property type="entry name" value="AAA"/>
    <property type="match status" value="2"/>
</dbReference>
<gene>
    <name evidence="12" type="ORF">DMC30DRAFT_349736</name>
</gene>
<feature type="compositionally biased region" description="Acidic residues" evidence="10">
    <location>
        <begin position="1229"/>
        <end position="1238"/>
    </location>
</feature>
<evidence type="ECO:0000313" key="12">
    <source>
        <dbReference type="EMBL" id="TNY21996.1"/>
    </source>
</evidence>
<evidence type="ECO:0000256" key="4">
    <source>
        <dbReference type="ARBA" id="ARBA00022454"/>
    </source>
</evidence>
<dbReference type="InterPro" id="IPR041569">
    <property type="entry name" value="AAA_lid_3"/>
</dbReference>
<feature type="compositionally biased region" description="Acidic residues" evidence="10">
    <location>
        <begin position="330"/>
        <end position="352"/>
    </location>
</feature>
<evidence type="ECO:0000256" key="8">
    <source>
        <dbReference type="ARBA" id="ARBA00023117"/>
    </source>
</evidence>
<feature type="region of interest" description="Disordered" evidence="10">
    <location>
        <begin position="125"/>
        <end position="447"/>
    </location>
</feature>
<dbReference type="GO" id="GO:0016887">
    <property type="term" value="F:ATP hydrolysis activity"/>
    <property type="evidence" value="ECO:0007669"/>
    <property type="project" value="InterPro"/>
</dbReference>
<feature type="compositionally biased region" description="Low complexity" evidence="10">
    <location>
        <begin position="89"/>
        <end position="108"/>
    </location>
</feature>